<sequence>MGDDAVDEDKIILCCALCCANCGLYNSCDCAGCSGKVGVLCLNCEVCLKFGAPCLPCCCCGPKCECDGCSVLNVQVHGLCGVVSAAIPCNEEVPLAVNVLGCNLYPKCGCCVTIGEIKAEGMCR</sequence>
<evidence type="ECO:0000313" key="2">
    <source>
        <dbReference type="Proteomes" id="UP001153069"/>
    </source>
</evidence>
<name>A0A9N8E416_9STRA</name>
<accession>A0A9N8E416</accession>
<protein>
    <submittedName>
        <fullName evidence="1">Uncharacterized protein</fullName>
    </submittedName>
</protein>
<dbReference type="AlphaFoldDB" id="A0A9N8E416"/>
<dbReference type="EMBL" id="CAICTM010000597">
    <property type="protein sequence ID" value="CAB9513534.1"/>
    <property type="molecule type" value="Genomic_DNA"/>
</dbReference>
<dbReference type="OrthoDB" id="36569at2759"/>
<organism evidence="1 2">
    <name type="scientific">Seminavis robusta</name>
    <dbReference type="NCBI Taxonomy" id="568900"/>
    <lineage>
        <taxon>Eukaryota</taxon>
        <taxon>Sar</taxon>
        <taxon>Stramenopiles</taxon>
        <taxon>Ochrophyta</taxon>
        <taxon>Bacillariophyta</taxon>
        <taxon>Bacillariophyceae</taxon>
        <taxon>Bacillariophycidae</taxon>
        <taxon>Naviculales</taxon>
        <taxon>Naviculaceae</taxon>
        <taxon>Seminavis</taxon>
    </lineage>
</organism>
<reference evidence="1" key="1">
    <citation type="submission" date="2020-06" db="EMBL/GenBank/DDBJ databases">
        <authorList>
            <consortium name="Plant Systems Biology data submission"/>
        </authorList>
    </citation>
    <scope>NUCLEOTIDE SEQUENCE</scope>
    <source>
        <strain evidence="1">D6</strain>
    </source>
</reference>
<gene>
    <name evidence="1" type="ORF">SEMRO_598_G172960.1</name>
</gene>
<dbReference type="Proteomes" id="UP001153069">
    <property type="component" value="Unassembled WGS sequence"/>
</dbReference>
<proteinExistence type="predicted"/>
<keyword evidence="2" id="KW-1185">Reference proteome</keyword>
<evidence type="ECO:0000313" key="1">
    <source>
        <dbReference type="EMBL" id="CAB9513534.1"/>
    </source>
</evidence>
<comment type="caution">
    <text evidence="1">The sequence shown here is derived from an EMBL/GenBank/DDBJ whole genome shotgun (WGS) entry which is preliminary data.</text>
</comment>